<keyword evidence="3" id="KW-1185">Reference proteome</keyword>
<sequence length="86" mass="9529">MSGDNPSSRRSHVGKSPRDKATRKFYREKSDPLARNMYPVDAESLYGPALGSLMASLHCLPDNALVSSTWAATHAREEELARRSPQ</sequence>
<evidence type="ECO:0000256" key="1">
    <source>
        <dbReference type="SAM" id="MobiDB-lite"/>
    </source>
</evidence>
<proteinExistence type="predicted"/>
<evidence type="ECO:0000313" key="3">
    <source>
        <dbReference type="Proteomes" id="UP000317318"/>
    </source>
</evidence>
<feature type="region of interest" description="Disordered" evidence="1">
    <location>
        <begin position="1"/>
        <end position="33"/>
    </location>
</feature>
<feature type="compositionally biased region" description="Basic and acidic residues" evidence="1">
    <location>
        <begin position="16"/>
        <end position="32"/>
    </location>
</feature>
<dbReference type="KEGG" id="svp:Pan189_11260"/>
<accession>A0A517QYU5</accession>
<dbReference type="AlphaFoldDB" id="A0A517QYU5"/>
<name>A0A517QYU5_9PLAN</name>
<organism evidence="2 3">
    <name type="scientific">Stratiformator vulcanicus</name>
    <dbReference type="NCBI Taxonomy" id="2527980"/>
    <lineage>
        <taxon>Bacteria</taxon>
        <taxon>Pseudomonadati</taxon>
        <taxon>Planctomycetota</taxon>
        <taxon>Planctomycetia</taxon>
        <taxon>Planctomycetales</taxon>
        <taxon>Planctomycetaceae</taxon>
        <taxon>Stratiformator</taxon>
    </lineage>
</organism>
<gene>
    <name evidence="2" type="ORF">Pan189_11260</name>
</gene>
<dbReference type="EMBL" id="CP036268">
    <property type="protein sequence ID" value="QDT36763.1"/>
    <property type="molecule type" value="Genomic_DNA"/>
</dbReference>
<dbReference type="Proteomes" id="UP000317318">
    <property type="component" value="Chromosome"/>
</dbReference>
<reference evidence="2 3" key="1">
    <citation type="submission" date="2019-02" db="EMBL/GenBank/DDBJ databases">
        <title>Deep-cultivation of Planctomycetes and their phenomic and genomic characterization uncovers novel biology.</title>
        <authorList>
            <person name="Wiegand S."/>
            <person name="Jogler M."/>
            <person name="Boedeker C."/>
            <person name="Pinto D."/>
            <person name="Vollmers J."/>
            <person name="Rivas-Marin E."/>
            <person name="Kohn T."/>
            <person name="Peeters S.H."/>
            <person name="Heuer A."/>
            <person name="Rast P."/>
            <person name="Oberbeckmann S."/>
            <person name="Bunk B."/>
            <person name="Jeske O."/>
            <person name="Meyerdierks A."/>
            <person name="Storesund J.E."/>
            <person name="Kallscheuer N."/>
            <person name="Luecker S."/>
            <person name="Lage O.M."/>
            <person name="Pohl T."/>
            <person name="Merkel B.J."/>
            <person name="Hornburger P."/>
            <person name="Mueller R.-W."/>
            <person name="Bruemmer F."/>
            <person name="Labrenz M."/>
            <person name="Spormann A.M."/>
            <person name="Op den Camp H."/>
            <person name="Overmann J."/>
            <person name="Amann R."/>
            <person name="Jetten M.S.M."/>
            <person name="Mascher T."/>
            <person name="Medema M.H."/>
            <person name="Devos D.P."/>
            <person name="Kaster A.-K."/>
            <person name="Ovreas L."/>
            <person name="Rohde M."/>
            <person name="Galperin M.Y."/>
            <person name="Jogler C."/>
        </authorList>
    </citation>
    <scope>NUCLEOTIDE SEQUENCE [LARGE SCALE GENOMIC DNA]</scope>
    <source>
        <strain evidence="2 3">Pan189</strain>
    </source>
</reference>
<protein>
    <submittedName>
        <fullName evidence="2">Uncharacterized protein</fullName>
    </submittedName>
</protein>
<evidence type="ECO:0000313" key="2">
    <source>
        <dbReference type="EMBL" id="QDT36763.1"/>
    </source>
</evidence>